<accession>A0A9X3EF55</accession>
<evidence type="ECO:0000313" key="1">
    <source>
        <dbReference type="EMBL" id="MCY0966116.1"/>
    </source>
</evidence>
<name>A0A9X3EF55_9GAMM</name>
<dbReference type="RefSeq" id="WP_283174327.1">
    <property type="nucleotide sequence ID" value="NZ_JAPNOA010000039.1"/>
</dbReference>
<keyword evidence="2" id="KW-1185">Reference proteome</keyword>
<proteinExistence type="predicted"/>
<dbReference type="EMBL" id="JAPNOA010000039">
    <property type="protein sequence ID" value="MCY0966116.1"/>
    <property type="molecule type" value="Genomic_DNA"/>
</dbReference>
<evidence type="ECO:0000313" key="2">
    <source>
        <dbReference type="Proteomes" id="UP001150830"/>
    </source>
</evidence>
<gene>
    <name evidence="1" type="ORF">OUO13_13060</name>
</gene>
<comment type="caution">
    <text evidence="1">The sequence shown here is derived from an EMBL/GenBank/DDBJ whole genome shotgun (WGS) entry which is preliminary data.</text>
</comment>
<reference evidence="1" key="1">
    <citation type="submission" date="2022-11" db="EMBL/GenBank/DDBJ databases">
        <title>Parathalassolutuus dongxingensis gen. nov., sp. nov., a novel member of family Oceanospirillaceae isolated from a coastal shrimp pond in Guangxi, China.</title>
        <authorList>
            <person name="Chen H."/>
        </authorList>
    </citation>
    <scope>NUCLEOTIDE SEQUENCE</scope>
    <source>
        <strain evidence="1">G-43</strain>
    </source>
</reference>
<organism evidence="1 2">
    <name type="scientific">Parathalassolituus penaei</name>
    <dbReference type="NCBI Taxonomy" id="2997323"/>
    <lineage>
        <taxon>Bacteria</taxon>
        <taxon>Pseudomonadati</taxon>
        <taxon>Pseudomonadota</taxon>
        <taxon>Gammaproteobacteria</taxon>
        <taxon>Oceanospirillales</taxon>
        <taxon>Oceanospirillaceae</taxon>
        <taxon>Parathalassolituus</taxon>
    </lineage>
</organism>
<sequence length="499" mass="56060">MTITAQQKARQFISARHNHPAWRLLVSPRAPLMLGCLTVLFEQARDGVAEEDALQALTNMLLAFAEEAEFDVDPDKAPQQAGRELREWIRRGLIIERSHRLYSTDALNSAVQFIESLDNRIMTTTASRLAVVQQQIEQLETGLNPNPASRIRTLENKIAGLQKELEQARAGHIEVLTENDAIEALKEVYTLASGLSADFRRVEDSWREADRQLRQTIVSEGANRGDVVQHLLDGQEALLNTPEGRVFDGFLQQLRQTTELEDMGHRLKQILSNPAASKALSRNQMNDLRWLRLRLASESHQVMQARARSEQDVKGFIKTGLASEHHRVGILLQDIFRQAMELDWQRQATRRAPSSLPAVGFALAKLPTVERLRCKSLDQEGTDALDFTPHPTSLDDLDDDFWDALDGLDREAVIADTLATLKQAGKPLTLAELAAALPPVHDLETLALWIAMAREAGIEVQDQQSQSLELTDRDQRQWRFTLPTVALDGELLAAIDWDL</sequence>
<dbReference type="InterPro" id="IPR021804">
    <property type="entry name" value="DUF3375"/>
</dbReference>
<dbReference type="Proteomes" id="UP001150830">
    <property type="component" value="Unassembled WGS sequence"/>
</dbReference>
<protein>
    <submittedName>
        <fullName evidence="1">DUF3375 domain-containing protein</fullName>
    </submittedName>
</protein>
<dbReference type="Pfam" id="PF11855">
    <property type="entry name" value="DUF3375"/>
    <property type="match status" value="1"/>
</dbReference>
<dbReference type="AlphaFoldDB" id="A0A9X3EF55"/>